<dbReference type="PANTHER" id="PTHR36966">
    <property type="entry name" value="REP-ASSOCIATED TYROSINE TRANSPOSASE"/>
    <property type="match status" value="1"/>
</dbReference>
<dbReference type="GO" id="GO:0004803">
    <property type="term" value="F:transposase activity"/>
    <property type="evidence" value="ECO:0007669"/>
    <property type="project" value="InterPro"/>
</dbReference>
<evidence type="ECO:0000313" key="4">
    <source>
        <dbReference type="Proteomes" id="UP000179243"/>
    </source>
</evidence>
<protein>
    <recommendedName>
        <fullName evidence="2">Transposase IS200-like domain-containing protein</fullName>
    </recommendedName>
</protein>
<dbReference type="GO" id="GO:0043565">
    <property type="term" value="F:sequence-specific DNA binding"/>
    <property type="evidence" value="ECO:0007669"/>
    <property type="project" value="TreeGrafter"/>
</dbReference>
<dbReference type="Pfam" id="PF01797">
    <property type="entry name" value="Y1_Tnp"/>
    <property type="match status" value="1"/>
</dbReference>
<organism evidence="3 4">
    <name type="scientific">Candidatus Raymondbacteria bacterium RIFOXYD12_FULL_49_13</name>
    <dbReference type="NCBI Taxonomy" id="1817890"/>
    <lineage>
        <taxon>Bacteria</taxon>
        <taxon>Raymondiibacteriota</taxon>
    </lineage>
</organism>
<evidence type="ECO:0000259" key="2">
    <source>
        <dbReference type="SMART" id="SM01321"/>
    </source>
</evidence>
<dbReference type="InterPro" id="IPR002686">
    <property type="entry name" value="Transposase_17"/>
</dbReference>
<feature type="region of interest" description="Disordered" evidence="1">
    <location>
        <begin position="147"/>
        <end position="179"/>
    </location>
</feature>
<dbReference type="Proteomes" id="UP000179243">
    <property type="component" value="Unassembled WGS sequence"/>
</dbReference>
<reference evidence="3 4" key="1">
    <citation type="journal article" date="2016" name="Nat. Commun.">
        <title>Thousands of microbial genomes shed light on interconnected biogeochemical processes in an aquifer system.</title>
        <authorList>
            <person name="Anantharaman K."/>
            <person name="Brown C.T."/>
            <person name="Hug L.A."/>
            <person name="Sharon I."/>
            <person name="Castelle C.J."/>
            <person name="Probst A.J."/>
            <person name="Thomas B.C."/>
            <person name="Singh A."/>
            <person name="Wilkins M.J."/>
            <person name="Karaoz U."/>
            <person name="Brodie E.L."/>
            <person name="Williams K.H."/>
            <person name="Hubbard S.S."/>
            <person name="Banfield J.F."/>
        </authorList>
    </citation>
    <scope>NUCLEOTIDE SEQUENCE [LARGE SCALE GENOMIC DNA]</scope>
</reference>
<accession>A0A1F7F204</accession>
<dbReference type="InterPro" id="IPR036515">
    <property type="entry name" value="Transposase_17_sf"/>
</dbReference>
<dbReference type="EMBL" id="MFYX01000142">
    <property type="protein sequence ID" value="OGK00695.1"/>
    <property type="molecule type" value="Genomic_DNA"/>
</dbReference>
<name>A0A1F7F204_UNCRA</name>
<feature type="compositionally biased region" description="Basic and acidic residues" evidence="1">
    <location>
        <begin position="169"/>
        <end position="179"/>
    </location>
</feature>
<dbReference type="Gene3D" id="3.30.70.1290">
    <property type="entry name" value="Transposase IS200-like"/>
    <property type="match status" value="1"/>
</dbReference>
<gene>
    <name evidence="3" type="ORF">A2519_20075</name>
</gene>
<dbReference type="SMART" id="SM01321">
    <property type="entry name" value="Y1_Tnp"/>
    <property type="match status" value="1"/>
</dbReference>
<sequence length="248" mass="28564">MVWHQYHEHIRKFIPGLFHRQSIRLKGYDYSRPGAYYFTICTLGRVKQLGHIENGAIHLNNKGAIVNACWYDLPNHYPYVCLDAFSILPNHVHGVVILSNNMKNAGRGRIPVMGARGMHDVGAGEMRVVGAGLKPAPTKTKIGRAEISTTSTETTETEIDHEETSPGTKENKTTPPERHGFPEIIRALKTFSARRINEPRNLYGNAFWQRGYFEHIIRNDVDLQRIRKYILENAQQWEYDRNNLERKE</sequence>
<dbReference type="SUPFAM" id="SSF143422">
    <property type="entry name" value="Transposase IS200-like"/>
    <property type="match status" value="1"/>
</dbReference>
<comment type="caution">
    <text evidence="3">The sequence shown here is derived from an EMBL/GenBank/DDBJ whole genome shotgun (WGS) entry which is preliminary data.</text>
</comment>
<dbReference type="InterPro" id="IPR052715">
    <property type="entry name" value="RAYT_transposase"/>
</dbReference>
<dbReference type="PANTHER" id="PTHR36966:SF1">
    <property type="entry name" value="REP-ASSOCIATED TYROSINE TRANSPOSASE"/>
    <property type="match status" value="1"/>
</dbReference>
<evidence type="ECO:0000313" key="3">
    <source>
        <dbReference type="EMBL" id="OGK00695.1"/>
    </source>
</evidence>
<proteinExistence type="predicted"/>
<dbReference type="GO" id="GO:0006313">
    <property type="term" value="P:DNA transposition"/>
    <property type="evidence" value="ECO:0007669"/>
    <property type="project" value="InterPro"/>
</dbReference>
<evidence type="ECO:0000256" key="1">
    <source>
        <dbReference type="SAM" id="MobiDB-lite"/>
    </source>
</evidence>
<feature type="domain" description="Transposase IS200-like" evidence="2">
    <location>
        <begin position="32"/>
        <end position="233"/>
    </location>
</feature>
<dbReference type="AlphaFoldDB" id="A0A1F7F204"/>